<feature type="region of interest" description="Disordered" evidence="1">
    <location>
        <begin position="1"/>
        <end position="30"/>
    </location>
</feature>
<accession>A0ABD2ZPZ6</accession>
<evidence type="ECO:0000256" key="1">
    <source>
        <dbReference type="SAM" id="MobiDB-lite"/>
    </source>
</evidence>
<dbReference type="EMBL" id="JBJUIK010000008">
    <property type="protein sequence ID" value="KAL3520916.1"/>
    <property type="molecule type" value="Genomic_DNA"/>
</dbReference>
<dbReference type="Proteomes" id="UP001630127">
    <property type="component" value="Unassembled WGS sequence"/>
</dbReference>
<sequence length="145" mass="16470">MLPQPVVDRKTCYYRSQGRPPKQPQNNNNNTNVIIEIDPINSPMSDLAPPRTIFRKPRTKISTKPNKKYVTASNYQGQSVNLKSVEDEEIAGGEICPCCKPLSEIELPGDIPYKDDLDCIAWDGSLLQNFFKDVPDIRDWCKLCK</sequence>
<keyword evidence="3" id="KW-1185">Reference proteome</keyword>
<evidence type="ECO:0000313" key="2">
    <source>
        <dbReference type="EMBL" id="KAL3520916.1"/>
    </source>
</evidence>
<name>A0ABD2ZPZ6_9GENT</name>
<proteinExistence type="predicted"/>
<evidence type="ECO:0000313" key="3">
    <source>
        <dbReference type="Proteomes" id="UP001630127"/>
    </source>
</evidence>
<dbReference type="AlphaFoldDB" id="A0ABD2ZPZ6"/>
<comment type="caution">
    <text evidence="2">The sequence shown here is derived from an EMBL/GenBank/DDBJ whole genome shotgun (WGS) entry which is preliminary data.</text>
</comment>
<reference evidence="2 3" key="1">
    <citation type="submission" date="2024-11" db="EMBL/GenBank/DDBJ databases">
        <title>A near-complete genome assembly of Cinchona calisaya.</title>
        <authorList>
            <person name="Lian D.C."/>
            <person name="Zhao X.W."/>
            <person name="Wei L."/>
        </authorList>
    </citation>
    <scope>NUCLEOTIDE SEQUENCE [LARGE SCALE GENOMIC DNA]</scope>
    <source>
        <tissue evidence="2">Nenye</tissue>
    </source>
</reference>
<gene>
    <name evidence="2" type="ORF">ACH5RR_019065</name>
</gene>
<organism evidence="2 3">
    <name type="scientific">Cinchona calisaya</name>
    <dbReference type="NCBI Taxonomy" id="153742"/>
    <lineage>
        <taxon>Eukaryota</taxon>
        <taxon>Viridiplantae</taxon>
        <taxon>Streptophyta</taxon>
        <taxon>Embryophyta</taxon>
        <taxon>Tracheophyta</taxon>
        <taxon>Spermatophyta</taxon>
        <taxon>Magnoliopsida</taxon>
        <taxon>eudicotyledons</taxon>
        <taxon>Gunneridae</taxon>
        <taxon>Pentapetalae</taxon>
        <taxon>asterids</taxon>
        <taxon>lamiids</taxon>
        <taxon>Gentianales</taxon>
        <taxon>Rubiaceae</taxon>
        <taxon>Cinchonoideae</taxon>
        <taxon>Cinchoneae</taxon>
        <taxon>Cinchona</taxon>
    </lineage>
</organism>
<protein>
    <submittedName>
        <fullName evidence="2">Uncharacterized protein</fullName>
    </submittedName>
</protein>